<evidence type="ECO:0000256" key="2">
    <source>
        <dbReference type="ARBA" id="ARBA00001946"/>
    </source>
</evidence>
<dbReference type="GO" id="GO:0004450">
    <property type="term" value="F:isocitrate dehydrogenase (NADP+) activity"/>
    <property type="evidence" value="ECO:0007669"/>
    <property type="project" value="InterPro"/>
</dbReference>
<dbReference type="AlphaFoldDB" id="A0AAD3Y0T8"/>
<keyword evidence="5" id="KW-0479">Metal-binding</keyword>
<dbReference type="PANTHER" id="PTHR11822:SF5">
    <property type="entry name" value="ISOCITRATE DEHYDROGENASE [NADP], CHLOROPLASTIC_MITOCHONDRIAL"/>
    <property type="match status" value="1"/>
</dbReference>
<proteinExistence type="inferred from homology"/>
<evidence type="ECO:0000313" key="10">
    <source>
        <dbReference type="EMBL" id="GMH24853.1"/>
    </source>
</evidence>
<dbReference type="InterPro" id="IPR024084">
    <property type="entry name" value="IsoPropMal-DH-like_dom"/>
</dbReference>
<evidence type="ECO:0000259" key="9">
    <source>
        <dbReference type="Pfam" id="PF00180"/>
    </source>
</evidence>
<comment type="similarity">
    <text evidence="3">Belongs to the isocitrate and isopropylmalate dehydrogenases family.</text>
</comment>
<keyword evidence="7" id="KW-0560">Oxidoreductase</keyword>
<dbReference type="Pfam" id="PF00180">
    <property type="entry name" value="Iso_dh"/>
    <property type="match status" value="1"/>
</dbReference>
<dbReference type="EMBL" id="BSYO01000028">
    <property type="protein sequence ID" value="GMH24853.1"/>
    <property type="molecule type" value="Genomic_DNA"/>
</dbReference>
<dbReference type="SUPFAM" id="SSF53659">
    <property type="entry name" value="Isocitrate/Isopropylmalate dehydrogenase-like"/>
    <property type="match status" value="1"/>
</dbReference>
<dbReference type="GO" id="GO:0006102">
    <property type="term" value="P:isocitrate metabolic process"/>
    <property type="evidence" value="ECO:0007669"/>
    <property type="project" value="InterPro"/>
</dbReference>
<dbReference type="GO" id="GO:0006099">
    <property type="term" value="P:tricarboxylic acid cycle"/>
    <property type="evidence" value="ECO:0007669"/>
    <property type="project" value="UniProtKB-KW"/>
</dbReference>
<dbReference type="Gene3D" id="3.40.718.10">
    <property type="entry name" value="Isopropylmalate Dehydrogenase"/>
    <property type="match status" value="2"/>
</dbReference>
<dbReference type="Proteomes" id="UP001279734">
    <property type="component" value="Unassembled WGS sequence"/>
</dbReference>
<dbReference type="GO" id="GO:0005739">
    <property type="term" value="C:mitochondrion"/>
    <property type="evidence" value="ECO:0007669"/>
    <property type="project" value="TreeGrafter"/>
</dbReference>
<evidence type="ECO:0000256" key="3">
    <source>
        <dbReference type="ARBA" id="ARBA00007769"/>
    </source>
</evidence>
<keyword evidence="6" id="KW-0460">Magnesium</keyword>
<feature type="domain" description="Isopropylmalate dehydrogenase-like" evidence="9">
    <location>
        <begin position="106"/>
        <end position="199"/>
    </location>
</feature>
<gene>
    <name evidence="10" type="ORF">Nepgr_026696</name>
</gene>
<keyword evidence="4" id="KW-0816">Tricarboxylic acid cycle</keyword>
<evidence type="ECO:0000256" key="1">
    <source>
        <dbReference type="ARBA" id="ARBA00001936"/>
    </source>
</evidence>
<dbReference type="GO" id="GO:0006739">
    <property type="term" value="P:NADP+ metabolic process"/>
    <property type="evidence" value="ECO:0007669"/>
    <property type="project" value="TreeGrafter"/>
</dbReference>
<evidence type="ECO:0000256" key="4">
    <source>
        <dbReference type="ARBA" id="ARBA00022532"/>
    </source>
</evidence>
<keyword evidence="11" id="KW-1185">Reference proteome</keyword>
<reference evidence="10" key="1">
    <citation type="submission" date="2023-05" db="EMBL/GenBank/DDBJ databases">
        <title>Nepenthes gracilis genome sequencing.</title>
        <authorList>
            <person name="Fukushima K."/>
        </authorList>
    </citation>
    <scope>NUCLEOTIDE SEQUENCE</scope>
    <source>
        <strain evidence="10">SING2019-196</strain>
    </source>
</reference>
<name>A0AAD3Y0T8_NEPGR</name>
<protein>
    <recommendedName>
        <fullName evidence="9">Isopropylmalate dehydrogenase-like domain-containing protein</fullName>
    </recommendedName>
</protein>
<sequence>MSIVESAEATLKYNVAVKCATRTLGKNQIDGIRMKSMWSTPNGIIKNMQNGIIFHKPIMCKNISRIVYMGRHILGNQHHATDIVIKELGKLKMGIFKEVAFLLSATNTILKRYDGRKWKQKFEEQTIWYKHRLIDDMVIYTIKSDGGYVWTWTNYAGDVQGELLAPSFSSLGLMTAVLLSSDRKTLEAEAARGTITRHYWLYQKDETTNSSSII</sequence>
<evidence type="ECO:0000256" key="8">
    <source>
        <dbReference type="ARBA" id="ARBA00023211"/>
    </source>
</evidence>
<organism evidence="10 11">
    <name type="scientific">Nepenthes gracilis</name>
    <name type="common">Slender pitcher plant</name>
    <dbReference type="NCBI Taxonomy" id="150966"/>
    <lineage>
        <taxon>Eukaryota</taxon>
        <taxon>Viridiplantae</taxon>
        <taxon>Streptophyta</taxon>
        <taxon>Embryophyta</taxon>
        <taxon>Tracheophyta</taxon>
        <taxon>Spermatophyta</taxon>
        <taxon>Magnoliopsida</taxon>
        <taxon>eudicotyledons</taxon>
        <taxon>Gunneridae</taxon>
        <taxon>Pentapetalae</taxon>
        <taxon>Caryophyllales</taxon>
        <taxon>Nepenthaceae</taxon>
        <taxon>Nepenthes</taxon>
    </lineage>
</organism>
<evidence type="ECO:0000256" key="7">
    <source>
        <dbReference type="ARBA" id="ARBA00023002"/>
    </source>
</evidence>
<comment type="cofactor">
    <cofactor evidence="1">
        <name>Mn(2+)</name>
        <dbReference type="ChEBI" id="CHEBI:29035"/>
    </cofactor>
</comment>
<evidence type="ECO:0000256" key="5">
    <source>
        <dbReference type="ARBA" id="ARBA00022723"/>
    </source>
</evidence>
<comment type="cofactor">
    <cofactor evidence="2">
        <name>Mg(2+)</name>
        <dbReference type="ChEBI" id="CHEBI:18420"/>
    </cofactor>
</comment>
<evidence type="ECO:0000313" key="11">
    <source>
        <dbReference type="Proteomes" id="UP001279734"/>
    </source>
</evidence>
<accession>A0AAD3Y0T8</accession>
<keyword evidence="8" id="KW-0464">Manganese</keyword>
<comment type="caution">
    <text evidence="10">The sequence shown here is derived from an EMBL/GenBank/DDBJ whole genome shotgun (WGS) entry which is preliminary data.</text>
</comment>
<dbReference type="GO" id="GO:0046872">
    <property type="term" value="F:metal ion binding"/>
    <property type="evidence" value="ECO:0007669"/>
    <property type="project" value="UniProtKB-KW"/>
</dbReference>
<dbReference type="InterPro" id="IPR004790">
    <property type="entry name" value="Isocitrate_DH_NADP"/>
</dbReference>
<evidence type="ECO:0000256" key="6">
    <source>
        <dbReference type="ARBA" id="ARBA00022842"/>
    </source>
</evidence>
<dbReference type="PANTHER" id="PTHR11822">
    <property type="entry name" value="NADP-SPECIFIC ISOCITRATE DEHYDROGENASE"/>
    <property type="match status" value="1"/>
</dbReference>